<organism evidence="6 7">
    <name type="scientific">Ganoderma sinense ZZ0214-1</name>
    <dbReference type="NCBI Taxonomy" id="1077348"/>
    <lineage>
        <taxon>Eukaryota</taxon>
        <taxon>Fungi</taxon>
        <taxon>Dikarya</taxon>
        <taxon>Basidiomycota</taxon>
        <taxon>Agaricomycotina</taxon>
        <taxon>Agaricomycetes</taxon>
        <taxon>Polyporales</taxon>
        <taxon>Polyporaceae</taxon>
        <taxon>Ganoderma</taxon>
    </lineage>
</organism>
<comment type="caution">
    <text evidence="6">The sequence shown here is derived from an EMBL/GenBank/DDBJ whole genome shotgun (WGS) entry which is preliminary data.</text>
</comment>
<name>A0A2G8RX06_9APHY</name>
<dbReference type="GO" id="GO:0008252">
    <property type="term" value="F:nucleotidase activity"/>
    <property type="evidence" value="ECO:0007669"/>
    <property type="project" value="InterPro"/>
</dbReference>
<feature type="signal peptide" evidence="4">
    <location>
        <begin position="1"/>
        <end position="23"/>
    </location>
</feature>
<keyword evidence="3" id="KW-0378">Hydrolase</keyword>
<proteinExistence type="inferred from homology"/>
<dbReference type="SUPFAM" id="SSF64167">
    <property type="entry name" value="SurE-like"/>
    <property type="match status" value="1"/>
</dbReference>
<evidence type="ECO:0000256" key="1">
    <source>
        <dbReference type="ARBA" id="ARBA00011062"/>
    </source>
</evidence>
<feature type="domain" description="Survival protein SurE-like phosphatase/nucleotidase" evidence="5">
    <location>
        <begin position="26"/>
        <end position="224"/>
    </location>
</feature>
<reference evidence="6 7" key="1">
    <citation type="journal article" date="2015" name="Sci. Rep.">
        <title>Chromosome-level genome map provides insights into diverse defense mechanisms in the medicinal fungus Ganoderma sinense.</title>
        <authorList>
            <person name="Zhu Y."/>
            <person name="Xu J."/>
            <person name="Sun C."/>
            <person name="Zhou S."/>
            <person name="Xu H."/>
            <person name="Nelson D.R."/>
            <person name="Qian J."/>
            <person name="Song J."/>
            <person name="Luo H."/>
            <person name="Xiang L."/>
            <person name="Li Y."/>
            <person name="Xu Z."/>
            <person name="Ji A."/>
            <person name="Wang L."/>
            <person name="Lu S."/>
            <person name="Hayward A."/>
            <person name="Sun W."/>
            <person name="Li X."/>
            <person name="Schwartz D.C."/>
            <person name="Wang Y."/>
            <person name="Chen S."/>
        </authorList>
    </citation>
    <scope>NUCLEOTIDE SEQUENCE [LARGE SCALE GENOMIC DNA]</scope>
    <source>
        <strain evidence="6 7">ZZ0214-1</strain>
    </source>
</reference>
<dbReference type="Gene3D" id="3.40.1210.10">
    <property type="entry name" value="Survival protein SurE-like phosphatase/nucleotidase"/>
    <property type="match status" value="1"/>
</dbReference>
<evidence type="ECO:0000313" key="6">
    <source>
        <dbReference type="EMBL" id="PIL26042.1"/>
    </source>
</evidence>
<accession>A0A2G8RX06</accession>
<keyword evidence="4" id="KW-0732">Signal</keyword>
<dbReference type="GO" id="GO:0046872">
    <property type="term" value="F:metal ion binding"/>
    <property type="evidence" value="ECO:0007669"/>
    <property type="project" value="UniProtKB-KW"/>
</dbReference>
<dbReference type="InterPro" id="IPR036523">
    <property type="entry name" value="SurE-like_sf"/>
</dbReference>
<keyword evidence="2" id="KW-0479">Metal-binding</keyword>
<evidence type="ECO:0000256" key="2">
    <source>
        <dbReference type="ARBA" id="ARBA00022723"/>
    </source>
</evidence>
<sequence>MQHWASVFTAVSLAAVLFQSASANNILLTNDDGWAVALIRAQRDSLVNAGYNVILSAPTHDMSGTGSTSATPQPLATPCEFNTCAIGSPAEGFNASDTRLNYVNSYPVDAARYGIQTLSQEVFCSPPVLVVSGPNVGNILGVGTQESGTVGAAAEATKEGIPSISFAAGTAAGVSYTTLTTQPNSRDTVSARLYADLSTNFTRTVLAPSLRPILPAGVTLKVNYSPTTFTAAGKPAGKCSRLSDFTWVLTRTQPTTSSTDVGSCGTYRLPVEAKVVSGGCYAAVTVVNATTKLDVSGAVQLEVLNRLAPSRIFGCFHG</sequence>
<dbReference type="AlphaFoldDB" id="A0A2G8RX06"/>
<dbReference type="InterPro" id="IPR030048">
    <property type="entry name" value="SurE"/>
</dbReference>
<protein>
    <recommendedName>
        <fullName evidence="5">Survival protein SurE-like phosphatase/nucleotidase domain-containing protein</fullName>
    </recommendedName>
</protein>
<gene>
    <name evidence="6" type="ORF">GSI_11796</name>
</gene>
<feature type="chain" id="PRO_5013654719" description="Survival protein SurE-like phosphatase/nucleotidase domain-containing protein" evidence="4">
    <location>
        <begin position="24"/>
        <end position="318"/>
    </location>
</feature>
<evidence type="ECO:0000259" key="5">
    <source>
        <dbReference type="Pfam" id="PF01975"/>
    </source>
</evidence>
<keyword evidence="7" id="KW-1185">Reference proteome</keyword>
<dbReference type="PANTHER" id="PTHR30457:SF0">
    <property type="entry name" value="PHOSPHATASE, PUTATIVE (AFU_ORTHOLOGUE AFUA_4G01070)-RELATED"/>
    <property type="match status" value="1"/>
</dbReference>
<evidence type="ECO:0000256" key="3">
    <source>
        <dbReference type="ARBA" id="ARBA00022801"/>
    </source>
</evidence>
<dbReference type="EMBL" id="AYKW01000045">
    <property type="protein sequence ID" value="PIL26042.1"/>
    <property type="molecule type" value="Genomic_DNA"/>
</dbReference>
<dbReference type="Proteomes" id="UP000230002">
    <property type="component" value="Unassembled WGS sequence"/>
</dbReference>
<dbReference type="STRING" id="1077348.A0A2G8RX06"/>
<evidence type="ECO:0000256" key="4">
    <source>
        <dbReference type="SAM" id="SignalP"/>
    </source>
</evidence>
<dbReference type="OrthoDB" id="4018688at2759"/>
<dbReference type="PANTHER" id="PTHR30457">
    <property type="entry name" value="5'-NUCLEOTIDASE SURE"/>
    <property type="match status" value="1"/>
</dbReference>
<dbReference type="Pfam" id="PF01975">
    <property type="entry name" value="SurE"/>
    <property type="match status" value="1"/>
</dbReference>
<comment type="similarity">
    <text evidence="1">Belongs to the SurE nucleotidase family.</text>
</comment>
<evidence type="ECO:0000313" key="7">
    <source>
        <dbReference type="Proteomes" id="UP000230002"/>
    </source>
</evidence>
<dbReference type="InterPro" id="IPR002828">
    <property type="entry name" value="SurE-like_Pase/nucleotidase"/>
</dbReference>